<evidence type="ECO:0000313" key="1">
    <source>
        <dbReference type="Proteomes" id="UP000025227"/>
    </source>
</evidence>
<name>A0A7I4Z3N2_HAECO</name>
<dbReference type="AlphaFoldDB" id="A0A7I4Z3N2"/>
<keyword evidence="1" id="KW-1185">Reference proteome</keyword>
<proteinExistence type="predicted"/>
<accession>A0A7I4Z3N2</accession>
<dbReference type="Proteomes" id="UP000025227">
    <property type="component" value="Unplaced"/>
</dbReference>
<dbReference type="WBParaSite" id="HCON_00179100-00001">
    <property type="protein sequence ID" value="HCON_00179100-00001"/>
    <property type="gene ID" value="HCON_00179100"/>
</dbReference>
<protein>
    <submittedName>
        <fullName evidence="2">GIY-YIG domain-containing protein</fullName>
    </submittedName>
</protein>
<dbReference type="OrthoDB" id="7762309at2759"/>
<reference evidence="2" key="1">
    <citation type="submission" date="2020-12" db="UniProtKB">
        <authorList>
            <consortium name="WormBaseParasite"/>
        </authorList>
    </citation>
    <scope>IDENTIFICATION</scope>
    <source>
        <strain evidence="2">MHco3</strain>
    </source>
</reference>
<organism evidence="1 2">
    <name type="scientific">Haemonchus contortus</name>
    <name type="common">Barber pole worm</name>
    <dbReference type="NCBI Taxonomy" id="6289"/>
    <lineage>
        <taxon>Eukaryota</taxon>
        <taxon>Metazoa</taxon>
        <taxon>Ecdysozoa</taxon>
        <taxon>Nematoda</taxon>
        <taxon>Chromadorea</taxon>
        <taxon>Rhabditida</taxon>
        <taxon>Rhabditina</taxon>
        <taxon>Rhabditomorpha</taxon>
        <taxon>Strongyloidea</taxon>
        <taxon>Trichostrongylidae</taxon>
        <taxon>Haemonchus</taxon>
    </lineage>
</organism>
<evidence type="ECO:0000313" key="2">
    <source>
        <dbReference type="WBParaSite" id="HCON_00179100-00001"/>
    </source>
</evidence>
<sequence>MHLRLPFISDKVSAEIRQCIARADLANDVILVHLIRNRLDDRACSTSNCVICPFGKDGDCTQRGTVYQLQCSACDGIYIGETGRMLGIGVKEHLAGKRSGSLFTPLGKHRLEVHEGNDFDIKCKILAYENEIGARKILEALHIRERNPELNNRNECIAITGEFLPFIPLCGL</sequence>